<sequence>MTNADPEARDRDAGGAALPSPGTAADATRPPEVSTAARLLIAPIRFYRAFISPLLGPRCRFEPSCSAYGLEAIAVHGALRGLWLTARRIGRCHPFHPGGYDPVPPRPVRSHDETQGS</sequence>
<evidence type="ECO:0000256" key="1">
    <source>
        <dbReference type="HAMAP-Rule" id="MF_00386"/>
    </source>
</evidence>
<dbReference type="GO" id="GO:0005886">
    <property type="term" value="C:plasma membrane"/>
    <property type="evidence" value="ECO:0007669"/>
    <property type="project" value="UniProtKB-SubCell"/>
</dbReference>
<evidence type="ECO:0000256" key="2">
    <source>
        <dbReference type="SAM" id="MobiDB-lite"/>
    </source>
</evidence>
<reference evidence="3" key="2">
    <citation type="submission" date="2020-09" db="EMBL/GenBank/DDBJ databases">
        <authorList>
            <person name="Sun Q."/>
            <person name="Ohkuma M."/>
        </authorList>
    </citation>
    <scope>NUCLEOTIDE SEQUENCE</scope>
    <source>
        <strain evidence="3">JCM 13064</strain>
    </source>
</reference>
<dbReference type="AlphaFoldDB" id="A0A917RKF3"/>
<dbReference type="Pfam" id="PF01809">
    <property type="entry name" value="YidD"/>
    <property type="match status" value="1"/>
</dbReference>
<feature type="region of interest" description="Disordered" evidence="2">
    <location>
        <begin position="1"/>
        <end position="31"/>
    </location>
</feature>
<comment type="function">
    <text evidence="1">Could be involved in insertion of integral membrane proteins into the membrane.</text>
</comment>
<evidence type="ECO:0000313" key="4">
    <source>
        <dbReference type="Proteomes" id="UP000645217"/>
    </source>
</evidence>
<reference evidence="3" key="1">
    <citation type="journal article" date="2014" name="Int. J. Syst. Evol. Microbiol.">
        <title>Complete genome sequence of Corynebacterium casei LMG S-19264T (=DSM 44701T), isolated from a smear-ripened cheese.</title>
        <authorList>
            <consortium name="US DOE Joint Genome Institute (JGI-PGF)"/>
            <person name="Walter F."/>
            <person name="Albersmeier A."/>
            <person name="Kalinowski J."/>
            <person name="Ruckert C."/>
        </authorList>
    </citation>
    <scope>NUCLEOTIDE SEQUENCE</scope>
    <source>
        <strain evidence="3">JCM 13064</strain>
    </source>
</reference>
<comment type="caution">
    <text evidence="3">The sequence shown here is derived from an EMBL/GenBank/DDBJ whole genome shotgun (WGS) entry which is preliminary data.</text>
</comment>
<dbReference type="PANTHER" id="PTHR33383:SF1">
    <property type="entry name" value="MEMBRANE PROTEIN INSERTION EFFICIENCY FACTOR-RELATED"/>
    <property type="match status" value="1"/>
</dbReference>
<dbReference type="HAMAP" id="MF_00386">
    <property type="entry name" value="UPF0161_YidD"/>
    <property type="match status" value="1"/>
</dbReference>
<feature type="region of interest" description="Disordered" evidence="2">
    <location>
        <begin position="95"/>
        <end position="117"/>
    </location>
</feature>
<name>A0A917RKF3_9ACTN</name>
<dbReference type="PANTHER" id="PTHR33383">
    <property type="entry name" value="MEMBRANE PROTEIN INSERTION EFFICIENCY FACTOR-RELATED"/>
    <property type="match status" value="1"/>
</dbReference>
<proteinExistence type="inferred from homology"/>
<dbReference type="SMART" id="SM01234">
    <property type="entry name" value="Haemolytic"/>
    <property type="match status" value="1"/>
</dbReference>
<comment type="subcellular location">
    <subcellularLocation>
        <location evidence="1">Cell membrane</location>
        <topology evidence="1">Peripheral membrane protein</topology>
        <orientation evidence="1">Cytoplasmic side</orientation>
    </subcellularLocation>
</comment>
<dbReference type="NCBIfam" id="TIGR00278">
    <property type="entry name" value="membrane protein insertion efficiency factor YidD"/>
    <property type="match status" value="1"/>
</dbReference>
<comment type="similarity">
    <text evidence="1">Belongs to the UPF0161 family.</text>
</comment>
<dbReference type="EMBL" id="BMNT01000042">
    <property type="protein sequence ID" value="GGL11774.1"/>
    <property type="molecule type" value="Genomic_DNA"/>
</dbReference>
<keyword evidence="1" id="KW-1003">Cell membrane</keyword>
<feature type="compositionally biased region" description="Basic and acidic residues" evidence="2">
    <location>
        <begin position="1"/>
        <end position="13"/>
    </location>
</feature>
<dbReference type="Proteomes" id="UP000645217">
    <property type="component" value="Unassembled WGS sequence"/>
</dbReference>
<protein>
    <recommendedName>
        <fullName evidence="1">Putative membrane protein insertion efficiency factor</fullName>
    </recommendedName>
</protein>
<evidence type="ECO:0000313" key="3">
    <source>
        <dbReference type="EMBL" id="GGL11774.1"/>
    </source>
</evidence>
<keyword evidence="4" id="KW-1185">Reference proteome</keyword>
<accession>A0A917RKF3</accession>
<gene>
    <name evidence="3" type="ORF">GCM10007964_62250</name>
</gene>
<keyword evidence="1" id="KW-0472">Membrane</keyword>
<organism evidence="3 4">
    <name type="scientific">Sphaerisporangium melleum</name>
    <dbReference type="NCBI Taxonomy" id="321316"/>
    <lineage>
        <taxon>Bacteria</taxon>
        <taxon>Bacillati</taxon>
        <taxon>Actinomycetota</taxon>
        <taxon>Actinomycetes</taxon>
        <taxon>Streptosporangiales</taxon>
        <taxon>Streptosporangiaceae</taxon>
        <taxon>Sphaerisporangium</taxon>
    </lineage>
</organism>
<dbReference type="InterPro" id="IPR002696">
    <property type="entry name" value="Membr_insert_effic_factor_YidD"/>
</dbReference>